<proteinExistence type="predicted"/>
<feature type="region of interest" description="Disordered" evidence="1">
    <location>
        <begin position="365"/>
        <end position="463"/>
    </location>
</feature>
<organism evidence="2 3">
    <name type="scientific">Oryzias latipes</name>
    <name type="common">Japanese rice fish</name>
    <name type="synonym">Japanese killifish</name>
    <dbReference type="NCBI Taxonomy" id="8090"/>
    <lineage>
        <taxon>Eukaryota</taxon>
        <taxon>Metazoa</taxon>
        <taxon>Chordata</taxon>
        <taxon>Craniata</taxon>
        <taxon>Vertebrata</taxon>
        <taxon>Euteleostomi</taxon>
        <taxon>Actinopterygii</taxon>
        <taxon>Neopterygii</taxon>
        <taxon>Teleostei</taxon>
        <taxon>Neoteleostei</taxon>
        <taxon>Acanthomorphata</taxon>
        <taxon>Ovalentaria</taxon>
        <taxon>Atherinomorphae</taxon>
        <taxon>Beloniformes</taxon>
        <taxon>Adrianichthyidae</taxon>
        <taxon>Oryziinae</taxon>
        <taxon>Oryzias</taxon>
    </lineage>
</organism>
<accession>A0A3P9HUX4</accession>
<feature type="compositionally biased region" description="Basic and acidic residues" evidence="1">
    <location>
        <begin position="315"/>
        <end position="329"/>
    </location>
</feature>
<feature type="compositionally biased region" description="Basic and acidic residues" evidence="1">
    <location>
        <begin position="237"/>
        <end position="265"/>
    </location>
</feature>
<reference key="1">
    <citation type="journal article" date="2007" name="Nature">
        <title>The medaka draft genome and insights into vertebrate genome evolution.</title>
        <authorList>
            <person name="Kasahara M."/>
            <person name="Naruse K."/>
            <person name="Sasaki S."/>
            <person name="Nakatani Y."/>
            <person name="Qu W."/>
            <person name="Ahsan B."/>
            <person name="Yamada T."/>
            <person name="Nagayasu Y."/>
            <person name="Doi K."/>
            <person name="Kasai Y."/>
            <person name="Jindo T."/>
            <person name="Kobayashi D."/>
            <person name="Shimada A."/>
            <person name="Toyoda A."/>
            <person name="Kuroki Y."/>
            <person name="Fujiyama A."/>
            <person name="Sasaki T."/>
            <person name="Shimizu A."/>
            <person name="Asakawa S."/>
            <person name="Shimizu N."/>
            <person name="Hashimoto S."/>
            <person name="Yang J."/>
            <person name="Lee Y."/>
            <person name="Matsushima K."/>
            <person name="Sugano S."/>
            <person name="Sakaizumi M."/>
            <person name="Narita T."/>
            <person name="Ohishi K."/>
            <person name="Haga S."/>
            <person name="Ohta F."/>
            <person name="Nomoto H."/>
            <person name="Nogata K."/>
            <person name="Morishita T."/>
            <person name="Endo T."/>
            <person name="Shin-I T."/>
            <person name="Takeda H."/>
            <person name="Morishita S."/>
            <person name="Kohara Y."/>
        </authorList>
    </citation>
    <scope>NUCLEOTIDE SEQUENCE [LARGE SCALE GENOMIC DNA]</scope>
    <source>
        <strain>Hd-rR</strain>
    </source>
</reference>
<name>A0A3P9HUX4_ORYLA</name>
<feature type="compositionally biased region" description="Low complexity" evidence="1">
    <location>
        <begin position="417"/>
        <end position="429"/>
    </location>
</feature>
<feature type="compositionally biased region" description="Low complexity" evidence="1">
    <location>
        <begin position="129"/>
        <end position="145"/>
    </location>
</feature>
<evidence type="ECO:0000313" key="3">
    <source>
        <dbReference type="Proteomes" id="UP000265200"/>
    </source>
</evidence>
<dbReference type="Ensembl" id="ENSORLT00015018405.1">
    <property type="protein sequence ID" value="ENSORLP00015011530.1"/>
    <property type="gene ID" value="ENSORLG00015012397.1"/>
</dbReference>
<dbReference type="Proteomes" id="UP000265200">
    <property type="component" value="Chromosome 14"/>
</dbReference>
<protein>
    <submittedName>
        <fullName evidence="2">Si:ch211-114c12.2</fullName>
    </submittedName>
</protein>
<feature type="compositionally biased region" description="Basic and acidic residues" evidence="1">
    <location>
        <begin position="62"/>
        <end position="72"/>
    </location>
</feature>
<evidence type="ECO:0000256" key="1">
    <source>
        <dbReference type="SAM" id="MobiDB-lite"/>
    </source>
</evidence>
<feature type="compositionally biased region" description="Polar residues" evidence="1">
    <location>
        <begin position="115"/>
        <end position="128"/>
    </location>
</feature>
<feature type="compositionally biased region" description="Basic and acidic residues" evidence="1">
    <location>
        <begin position="404"/>
        <end position="416"/>
    </location>
</feature>
<reference evidence="2 3" key="2">
    <citation type="submission" date="2017-04" db="EMBL/GenBank/DDBJ databases">
        <title>CpG methylation of centromeres and impact of large insertions on vertebrate speciation.</title>
        <authorList>
            <person name="Ichikawa K."/>
            <person name="Yoshimura J."/>
            <person name="Morishita S."/>
        </authorList>
    </citation>
    <scope>NUCLEOTIDE SEQUENCE</scope>
    <source>
        <strain evidence="2 3">HSOK</strain>
    </source>
</reference>
<feature type="compositionally biased region" description="Basic and acidic residues" evidence="1">
    <location>
        <begin position="189"/>
        <end position="203"/>
    </location>
</feature>
<feature type="compositionally biased region" description="Low complexity" evidence="1">
    <location>
        <begin position="447"/>
        <end position="463"/>
    </location>
</feature>
<feature type="region of interest" description="Disordered" evidence="1">
    <location>
        <begin position="1"/>
        <end position="346"/>
    </location>
</feature>
<evidence type="ECO:0000313" key="2">
    <source>
        <dbReference type="Ensembl" id="ENSORLP00015011530.1"/>
    </source>
</evidence>
<dbReference type="AlphaFoldDB" id="A0A3P9HUX4"/>
<reference evidence="2" key="4">
    <citation type="submission" date="2025-09" db="UniProtKB">
        <authorList>
            <consortium name="Ensembl"/>
        </authorList>
    </citation>
    <scope>IDENTIFICATION</scope>
    <source>
        <strain evidence="2">HSOK</strain>
    </source>
</reference>
<sequence length="521" mass="59553">MVRTQFGPTRIKPSDHGPNEGHYNSSSRNRRDDQGYSARPPVNWRESRGRGRGQPSTGRRVPQMDEQRESRFSHWKSHSQDSFQSYPSKMEPHHSSRRQSPFRPNRPPHIMPRSSFHSSTHGHQSQRNPPYHGHPSGPRSPSPRQNRNHPPDRRSGPAPTYQGSFRGAKRQAGFPPQDERRRGPPLRGRPYEHSGRGLKRWEDSGSFPLPHNGEPRPSGSQRSPREMHGRGSCTERWSSEQESRRQRGPVERQGSRSHSRERGQDVPRQPPYRPPSWRGGHFPPSSFQRSPQDRQGPPPRKRRIENISMPSSDPAAEHGPAKYPRRERPQLLSTPRPFGGKPLSLRDRSFLVKSQHMKAESLMMLRIPSTVKPRPRLGDVTAHGTPSSVLALRKKRFQSNAVSLEKEESRRPKRQESSSSDESNASKSSPIEKRDLVVLSNWPPGPSSSSKDCSPKSSSPKSKTGECLLLCHVLLETLIPRPFLNPKPVFRKSYSIMSKYRNMRVMRQRAPPFRGPNQPRW</sequence>
<reference evidence="2" key="3">
    <citation type="submission" date="2025-08" db="UniProtKB">
        <authorList>
            <consortium name="Ensembl"/>
        </authorList>
    </citation>
    <scope>IDENTIFICATION</scope>
    <source>
        <strain evidence="2">HSOK</strain>
    </source>
</reference>